<dbReference type="EMBL" id="JACGLS010000002">
    <property type="protein sequence ID" value="MBA6155896.1"/>
    <property type="molecule type" value="Genomic_DNA"/>
</dbReference>
<proteinExistence type="predicted"/>
<organism evidence="1 2">
    <name type="scientific">Tenacibaculum pelagium</name>
    <dbReference type="NCBI Taxonomy" id="2759527"/>
    <lineage>
        <taxon>Bacteria</taxon>
        <taxon>Pseudomonadati</taxon>
        <taxon>Bacteroidota</taxon>
        <taxon>Flavobacteriia</taxon>
        <taxon>Flavobacteriales</taxon>
        <taxon>Flavobacteriaceae</taxon>
        <taxon>Tenacibaculum</taxon>
    </lineage>
</organism>
<protein>
    <submittedName>
        <fullName evidence="1">Uncharacterized protein</fullName>
    </submittedName>
</protein>
<reference evidence="1 2" key="1">
    <citation type="submission" date="2020-07" db="EMBL/GenBank/DDBJ databases">
        <title>Bacterium isolated from marine sediment.</title>
        <authorList>
            <person name="Shang D."/>
            <person name="Du Z.-J."/>
        </authorList>
    </citation>
    <scope>NUCLEOTIDE SEQUENCE [LARGE SCALE GENOMIC DNA]</scope>
    <source>
        <strain evidence="1 2">S7007</strain>
    </source>
</reference>
<dbReference type="AlphaFoldDB" id="A0A839AN31"/>
<evidence type="ECO:0000313" key="2">
    <source>
        <dbReference type="Proteomes" id="UP000563906"/>
    </source>
</evidence>
<name>A0A839AN31_9FLAO</name>
<comment type="caution">
    <text evidence="1">The sequence shown here is derived from an EMBL/GenBank/DDBJ whole genome shotgun (WGS) entry which is preliminary data.</text>
</comment>
<sequence length="64" mass="7648">MNREDLKIIIASDVSERDGIGIFRDDSKKSKEFNTYRKDIPLDIIEYSIECFKKEIPKEYINYI</sequence>
<dbReference type="RefSeq" id="WP_182124408.1">
    <property type="nucleotide sequence ID" value="NZ_JACGLS010000002.1"/>
</dbReference>
<evidence type="ECO:0000313" key="1">
    <source>
        <dbReference type="EMBL" id="MBA6155896.1"/>
    </source>
</evidence>
<dbReference type="Proteomes" id="UP000563906">
    <property type="component" value="Unassembled WGS sequence"/>
</dbReference>
<gene>
    <name evidence="1" type="ORF">H3Z83_05095</name>
</gene>
<accession>A0A839AN31</accession>
<keyword evidence="2" id="KW-1185">Reference proteome</keyword>